<feature type="domain" description="DUF6879" evidence="1">
    <location>
        <begin position="8"/>
        <end position="173"/>
    </location>
</feature>
<reference evidence="2 3" key="1">
    <citation type="submission" date="2024-12" db="EMBL/GenBank/DDBJ databases">
        <title>Forecasting of Potato common scab and diversities of Pathogenic streptomyces spp. in china.</title>
        <authorList>
            <person name="Handique U."/>
            <person name="Wu J."/>
        </authorList>
    </citation>
    <scope>NUCLEOTIDE SEQUENCE [LARGE SCALE GENOMIC DNA]</scope>
    <source>
        <strain evidence="2 3">ZRIMU1585</strain>
    </source>
</reference>
<protein>
    <submittedName>
        <fullName evidence="2">DUF6879 family protein</fullName>
    </submittedName>
</protein>
<evidence type="ECO:0000259" key="1">
    <source>
        <dbReference type="Pfam" id="PF21806"/>
    </source>
</evidence>
<gene>
    <name evidence="2" type="ORF">ACKI1S_37100</name>
</gene>
<evidence type="ECO:0000313" key="2">
    <source>
        <dbReference type="EMBL" id="MFM9651759.1"/>
    </source>
</evidence>
<evidence type="ECO:0000313" key="3">
    <source>
        <dbReference type="Proteomes" id="UP001631993"/>
    </source>
</evidence>
<dbReference type="InterPro" id="IPR049244">
    <property type="entry name" value="DUF6879"/>
</dbReference>
<sequence length="174" mass="20267">MELISSAERNQLFERCHHDAFHLELRDDYSVPGEDGPFQQWLAGKDTDYSYLAPWLRLVRQSTARGMTVRRVRVVTEPLTPYIQWEHSVTAVNEQAGEDIRWLPRPLLPADTVFPFDGRDWWLFDDRILAVGHFDQDGRILGSQIIEDPDTVTQCAHLRDRLWTLAAPHTKYLP</sequence>
<dbReference type="Proteomes" id="UP001631993">
    <property type="component" value="Unassembled WGS sequence"/>
</dbReference>
<name>A0ABW9ITG5_STRGJ</name>
<dbReference type="Pfam" id="PF21806">
    <property type="entry name" value="DUF6879"/>
    <property type="match status" value="1"/>
</dbReference>
<keyword evidence="3" id="KW-1185">Reference proteome</keyword>
<dbReference type="RefSeq" id="WP_369276650.1">
    <property type="nucleotide sequence ID" value="NZ_JBJVMW010000027.1"/>
</dbReference>
<accession>A0ABW9ITG5</accession>
<proteinExistence type="predicted"/>
<organism evidence="2 3">
    <name type="scientific">Streptomyces galilaeus</name>
    <dbReference type="NCBI Taxonomy" id="33899"/>
    <lineage>
        <taxon>Bacteria</taxon>
        <taxon>Bacillati</taxon>
        <taxon>Actinomycetota</taxon>
        <taxon>Actinomycetes</taxon>
        <taxon>Kitasatosporales</taxon>
        <taxon>Streptomycetaceae</taxon>
        <taxon>Streptomyces</taxon>
    </lineage>
</organism>
<dbReference type="EMBL" id="JBJVNE010000023">
    <property type="protein sequence ID" value="MFM9651759.1"/>
    <property type="molecule type" value="Genomic_DNA"/>
</dbReference>
<comment type="caution">
    <text evidence="2">The sequence shown here is derived from an EMBL/GenBank/DDBJ whole genome shotgun (WGS) entry which is preliminary data.</text>
</comment>